<dbReference type="CDD" id="cd00303">
    <property type="entry name" value="retropepsin_like"/>
    <property type="match status" value="1"/>
</dbReference>
<name>A0A484LZH1_9ASTE</name>
<accession>A0A484LZH1</accession>
<dbReference type="InterPro" id="IPR032567">
    <property type="entry name" value="RTL1-rel"/>
</dbReference>
<evidence type="ECO:0000313" key="3">
    <source>
        <dbReference type="Proteomes" id="UP000595140"/>
    </source>
</evidence>
<feature type="region of interest" description="Disordered" evidence="1">
    <location>
        <begin position="146"/>
        <end position="168"/>
    </location>
</feature>
<dbReference type="Pfam" id="PF13650">
    <property type="entry name" value="Asp_protease_2"/>
    <property type="match status" value="1"/>
</dbReference>
<dbReference type="OrthoDB" id="1216382at2759"/>
<dbReference type="Gene3D" id="2.40.70.10">
    <property type="entry name" value="Acid Proteases"/>
    <property type="match status" value="1"/>
</dbReference>
<organism evidence="2 3">
    <name type="scientific">Cuscuta campestris</name>
    <dbReference type="NCBI Taxonomy" id="132261"/>
    <lineage>
        <taxon>Eukaryota</taxon>
        <taxon>Viridiplantae</taxon>
        <taxon>Streptophyta</taxon>
        <taxon>Embryophyta</taxon>
        <taxon>Tracheophyta</taxon>
        <taxon>Spermatophyta</taxon>
        <taxon>Magnoliopsida</taxon>
        <taxon>eudicotyledons</taxon>
        <taxon>Gunneridae</taxon>
        <taxon>Pentapetalae</taxon>
        <taxon>asterids</taxon>
        <taxon>lamiids</taxon>
        <taxon>Solanales</taxon>
        <taxon>Convolvulaceae</taxon>
        <taxon>Cuscuteae</taxon>
        <taxon>Cuscuta</taxon>
        <taxon>Cuscuta subgen. Grammica</taxon>
        <taxon>Cuscuta sect. Cleistogrammica</taxon>
    </lineage>
</organism>
<keyword evidence="3" id="KW-1185">Reference proteome</keyword>
<reference evidence="2 3" key="1">
    <citation type="submission" date="2018-04" db="EMBL/GenBank/DDBJ databases">
        <authorList>
            <person name="Vogel A."/>
        </authorList>
    </citation>
    <scope>NUCLEOTIDE SEQUENCE [LARGE SCALE GENOMIC DNA]</scope>
</reference>
<evidence type="ECO:0000256" key="1">
    <source>
        <dbReference type="SAM" id="MobiDB-lite"/>
    </source>
</evidence>
<dbReference type="PANTHER" id="PTHR15503">
    <property type="entry name" value="LDOC1 RELATED"/>
    <property type="match status" value="1"/>
</dbReference>
<proteinExistence type="predicted"/>
<dbReference type="PANTHER" id="PTHR15503:SF40">
    <property type="match status" value="1"/>
</dbReference>
<sequence>MLAAWAGWMLPQTSNSRQAALLELRQVVQMETPHSNSSDTPCGNAQPDHTQGIGLEFKEELDNKVVEDFNKLVQDGSIDEYLEKFEELKSLMLQRTPILPEDYFVASFIGGLKSHLKPFVKALKPTCLDEAVQFARLQEDAVQATRNVSRTNPKPFQSTALLPTPKGDMSYNGNNSFSGYKSQTSNSFAPASSNNGSVNSNARSFRPTKILSAAERAEKSAKGLCYFCDQPYERGHKCATRKTQLFLVEIPGDEVDDDIGEGEALDENINFEILETEPCISFHAVNGIAGYQTMRVTGHFGKKAIQILVDSGSTHNFLDIELAKKLGCKLEPISLQPVTVADGSTLKCQYTYGGVLFKKISSLDFTINSRDPILGMNSTPDGKKTKRLLKYILECSALTFQCKVGAIKSCSTKHF</sequence>
<dbReference type="SUPFAM" id="SSF50630">
    <property type="entry name" value="Acid proteases"/>
    <property type="match status" value="1"/>
</dbReference>
<dbReference type="EMBL" id="OOIL02002262">
    <property type="protein sequence ID" value="VFQ81961.1"/>
    <property type="molecule type" value="Genomic_DNA"/>
</dbReference>
<dbReference type="AlphaFoldDB" id="A0A484LZH1"/>
<evidence type="ECO:0000313" key="2">
    <source>
        <dbReference type="EMBL" id="VFQ81961.1"/>
    </source>
</evidence>
<protein>
    <recommendedName>
        <fullName evidence="4">Ty3 transposon capsid-like protein domain-containing protein</fullName>
    </recommendedName>
</protein>
<feature type="compositionally biased region" description="Polar residues" evidence="1">
    <location>
        <begin position="146"/>
        <end position="161"/>
    </location>
</feature>
<evidence type="ECO:0008006" key="4">
    <source>
        <dbReference type="Google" id="ProtNLM"/>
    </source>
</evidence>
<dbReference type="Proteomes" id="UP000595140">
    <property type="component" value="Unassembled WGS sequence"/>
</dbReference>
<dbReference type="InterPro" id="IPR021109">
    <property type="entry name" value="Peptidase_aspartic_dom_sf"/>
</dbReference>
<gene>
    <name evidence="2" type="ORF">CCAM_LOCUS23737</name>
</gene>